<sequence length="189" mass="20571">MPWSTIRFARTDTRVTAFGAYSSKASRALESVGFRRDTVTGEHYHPAHPKRQEAVIHRAVDTLVAAGITHFGITTSVDRLVSAIPTAEDVDELATLIEAVVNHEDQRFEEAIDAAYESLRRLNPGATQLLDDLEIISSRVSWATSDFLSVAEILRHPPADGLGSSRSQPPAPTPPSPHNPPNASTSRGR</sequence>
<keyword evidence="3" id="KW-1185">Reference proteome</keyword>
<organism evidence="2 3">
    <name type="scientific">Streptomyces triticirhizae</name>
    <dbReference type="NCBI Taxonomy" id="2483353"/>
    <lineage>
        <taxon>Bacteria</taxon>
        <taxon>Bacillati</taxon>
        <taxon>Actinomycetota</taxon>
        <taxon>Actinomycetes</taxon>
        <taxon>Kitasatosporales</taxon>
        <taxon>Streptomycetaceae</taxon>
        <taxon>Streptomyces</taxon>
    </lineage>
</organism>
<feature type="region of interest" description="Disordered" evidence="1">
    <location>
        <begin position="158"/>
        <end position="189"/>
    </location>
</feature>
<evidence type="ECO:0000313" key="3">
    <source>
        <dbReference type="Proteomes" id="UP000278673"/>
    </source>
</evidence>
<dbReference type="AlphaFoldDB" id="A0A3M2MAV8"/>
<reference evidence="2 3" key="1">
    <citation type="submission" date="2018-10" db="EMBL/GenBank/DDBJ databases">
        <title>Isolation, diversity and antifungal activity of actinobacteria from wheat.</title>
        <authorList>
            <person name="Han C."/>
        </authorList>
    </citation>
    <scope>NUCLEOTIDE SEQUENCE [LARGE SCALE GENOMIC DNA]</scope>
    <source>
        <strain evidence="2 3">NEAU-YY642</strain>
    </source>
</reference>
<comment type="caution">
    <text evidence="2">The sequence shown here is derived from an EMBL/GenBank/DDBJ whole genome shotgun (WGS) entry which is preliminary data.</text>
</comment>
<name>A0A3M2MAV8_9ACTN</name>
<protein>
    <submittedName>
        <fullName evidence="2">Uncharacterized protein</fullName>
    </submittedName>
</protein>
<evidence type="ECO:0000313" key="2">
    <source>
        <dbReference type="EMBL" id="RMI46747.1"/>
    </source>
</evidence>
<dbReference type="Proteomes" id="UP000278673">
    <property type="component" value="Unassembled WGS sequence"/>
</dbReference>
<feature type="compositionally biased region" description="Pro residues" evidence="1">
    <location>
        <begin position="169"/>
        <end position="180"/>
    </location>
</feature>
<dbReference type="RefSeq" id="WP_122181748.1">
    <property type="nucleotide sequence ID" value="NZ_RFFJ01000001.1"/>
</dbReference>
<evidence type="ECO:0000256" key="1">
    <source>
        <dbReference type="SAM" id="MobiDB-lite"/>
    </source>
</evidence>
<proteinExistence type="predicted"/>
<accession>A0A3M2MAV8</accession>
<dbReference type="EMBL" id="RFFJ01000001">
    <property type="protein sequence ID" value="RMI46747.1"/>
    <property type="molecule type" value="Genomic_DNA"/>
</dbReference>
<gene>
    <name evidence="2" type="ORF">EBN88_00510</name>
</gene>